<sequence>MAQNTNMKYSVFLFILFSHHLIANNYYVKPSGSDTNNGLSPSTAFLTLQTASDVVIAGDTVFVSPGTYAGFDHRETSGTAGNPIVFLADGEVLINQRGPIRNDGINIENADYIVIDGFTVNDMPGSGNGIRAVLADHILIRNNSCDNNGERGIFTGFTDDITIEYNLCTNSIDEHGIYVSNSSDRPIIRYNECYGNNNIGIHMNGDLSTGEDGIIHDAEIYGNIIHDNNRAAGINMDGCLRPKVYNNLIYNNHSAQGIALFQGDGAIATREAEMFNNTIIVPTDGRWGILLASGSHVGTKIYNNIIINDHSFRGSIAAESAGDGFESDYNIVNDKLSATGDGSTIPFADWQALGLGQNSMLAGSKVNLFKDPLSPSPNYELKSGSQAIDNGTISPVLLDLAGTSRPQNTNFDIGAYERIYCPEKRTLSPLDAPFNGQYYARDSIILTGNIDINAYTTFSAQAFENKGQIQLGAPFVLSFIKMGCEEGE</sequence>
<keyword evidence="12" id="KW-1185">Reference proteome</keyword>
<keyword evidence="6" id="KW-0106">Calcium</keyword>
<dbReference type="EMBL" id="BSOH01000023">
    <property type="protein sequence ID" value="GLR18820.1"/>
    <property type="molecule type" value="Genomic_DNA"/>
</dbReference>
<evidence type="ECO:0000313" key="11">
    <source>
        <dbReference type="EMBL" id="GLR18820.1"/>
    </source>
</evidence>
<comment type="similarity">
    <text evidence="8">Belongs to the polysaccharide lyase 9 family.</text>
</comment>
<evidence type="ECO:0000256" key="8">
    <source>
        <dbReference type="ARBA" id="ARBA00038263"/>
    </source>
</evidence>
<dbReference type="Proteomes" id="UP001156666">
    <property type="component" value="Unassembled WGS sequence"/>
</dbReference>
<accession>A0AA37SSB6</accession>
<comment type="subcellular location">
    <subcellularLocation>
        <location evidence="2">Secreted</location>
    </subcellularLocation>
</comment>
<dbReference type="InterPro" id="IPR006626">
    <property type="entry name" value="PbH1"/>
</dbReference>
<evidence type="ECO:0000259" key="9">
    <source>
        <dbReference type="Pfam" id="PF13229"/>
    </source>
</evidence>
<protein>
    <recommendedName>
        <fullName evidence="13">Right handed beta helix domain-containing protein</fullName>
    </recommendedName>
</protein>
<keyword evidence="4" id="KW-0479">Metal-binding</keyword>
<dbReference type="InterPro" id="IPR012334">
    <property type="entry name" value="Pectin_lyas_fold"/>
</dbReference>
<dbReference type="InterPro" id="IPR011050">
    <property type="entry name" value="Pectin_lyase_fold/virulence"/>
</dbReference>
<dbReference type="InterPro" id="IPR059226">
    <property type="entry name" value="Choice_anch_Q_dom"/>
</dbReference>
<keyword evidence="5" id="KW-0732">Signal</keyword>
<evidence type="ECO:0000256" key="6">
    <source>
        <dbReference type="ARBA" id="ARBA00022837"/>
    </source>
</evidence>
<evidence type="ECO:0000256" key="3">
    <source>
        <dbReference type="ARBA" id="ARBA00022525"/>
    </source>
</evidence>
<evidence type="ECO:0000256" key="5">
    <source>
        <dbReference type="ARBA" id="ARBA00022729"/>
    </source>
</evidence>
<dbReference type="AlphaFoldDB" id="A0AA37SSB6"/>
<dbReference type="InterPro" id="IPR052052">
    <property type="entry name" value="Polysaccharide_Lyase_9"/>
</dbReference>
<dbReference type="PANTHER" id="PTHR40088:SF1">
    <property type="entry name" value="PECTATE LYASE PEL9"/>
    <property type="match status" value="1"/>
</dbReference>
<evidence type="ECO:0000313" key="12">
    <source>
        <dbReference type="Proteomes" id="UP001156666"/>
    </source>
</evidence>
<organism evidence="11 12">
    <name type="scientific">Portibacter lacus</name>
    <dbReference type="NCBI Taxonomy" id="1099794"/>
    <lineage>
        <taxon>Bacteria</taxon>
        <taxon>Pseudomonadati</taxon>
        <taxon>Bacteroidota</taxon>
        <taxon>Saprospiria</taxon>
        <taxon>Saprospirales</taxon>
        <taxon>Haliscomenobacteraceae</taxon>
        <taxon>Portibacter</taxon>
    </lineage>
</organism>
<dbReference type="InterPro" id="IPR039448">
    <property type="entry name" value="Beta_helix"/>
</dbReference>
<dbReference type="NCBIfam" id="NF041518">
    <property type="entry name" value="choice_anch_Q"/>
    <property type="match status" value="1"/>
</dbReference>
<dbReference type="SUPFAM" id="SSF51126">
    <property type="entry name" value="Pectin lyase-like"/>
    <property type="match status" value="1"/>
</dbReference>
<dbReference type="Pfam" id="PF22842">
    <property type="entry name" value="Pel9A-like_beta_helix"/>
    <property type="match status" value="1"/>
</dbReference>
<dbReference type="SMART" id="SM00710">
    <property type="entry name" value="PbH1"/>
    <property type="match status" value="7"/>
</dbReference>
<dbReference type="GO" id="GO:0005576">
    <property type="term" value="C:extracellular region"/>
    <property type="evidence" value="ECO:0007669"/>
    <property type="project" value="UniProtKB-SubCell"/>
</dbReference>
<reference evidence="11" key="2">
    <citation type="submission" date="2023-01" db="EMBL/GenBank/DDBJ databases">
        <title>Draft genome sequence of Portibacter lacus strain NBRC 108769.</title>
        <authorList>
            <person name="Sun Q."/>
            <person name="Mori K."/>
        </authorList>
    </citation>
    <scope>NUCLEOTIDE SEQUENCE</scope>
    <source>
        <strain evidence="11">NBRC 108769</strain>
    </source>
</reference>
<keyword evidence="7" id="KW-0456">Lyase</keyword>
<proteinExistence type="inferred from homology"/>
<dbReference type="PANTHER" id="PTHR40088">
    <property type="entry name" value="PECTATE LYASE (EUROFUNG)"/>
    <property type="match status" value="1"/>
</dbReference>
<evidence type="ECO:0000259" key="10">
    <source>
        <dbReference type="Pfam" id="PF22842"/>
    </source>
</evidence>
<feature type="domain" description="Right handed beta helix" evidence="9">
    <location>
        <begin position="101"/>
        <end position="206"/>
    </location>
</feature>
<evidence type="ECO:0008006" key="13">
    <source>
        <dbReference type="Google" id="ProtNLM"/>
    </source>
</evidence>
<keyword evidence="3" id="KW-0964">Secreted</keyword>
<evidence type="ECO:0000256" key="4">
    <source>
        <dbReference type="ARBA" id="ARBA00022723"/>
    </source>
</evidence>
<feature type="domain" description="Pel9A-like right handed beta-helix region" evidence="10">
    <location>
        <begin position="24"/>
        <end position="69"/>
    </location>
</feature>
<dbReference type="GO" id="GO:0046872">
    <property type="term" value="F:metal ion binding"/>
    <property type="evidence" value="ECO:0007669"/>
    <property type="project" value="UniProtKB-KW"/>
</dbReference>
<gene>
    <name evidence="11" type="ORF">GCM10007940_34360</name>
</gene>
<comment type="cofactor">
    <cofactor evidence="1">
        <name>Ca(2+)</name>
        <dbReference type="ChEBI" id="CHEBI:29108"/>
    </cofactor>
</comment>
<dbReference type="GO" id="GO:0016837">
    <property type="term" value="F:carbon-oxygen lyase activity, acting on polysaccharides"/>
    <property type="evidence" value="ECO:0007669"/>
    <property type="project" value="TreeGrafter"/>
</dbReference>
<evidence type="ECO:0000256" key="7">
    <source>
        <dbReference type="ARBA" id="ARBA00023239"/>
    </source>
</evidence>
<reference evidence="11" key="1">
    <citation type="journal article" date="2014" name="Int. J. Syst. Evol. Microbiol.">
        <title>Complete genome sequence of Corynebacterium casei LMG S-19264T (=DSM 44701T), isolated from a smear-ripened cheese.</title>
        <authorList>
            <consortium name="US DOE Joint Genome Institute (JGI-PGF)"/>
            <person name="Walter F."/>
            <person name="Albersmeier A."/>
            <person name="Kalinowski J."/>
            <person name="Ruckert C."/>
        </authorList>
    </citation>
    <scope>NUCLEOTIDE SEQUENCE</scope>
    <source>
        <strain evidence="11">NBRC 108769</strain>
    </source>
</reference>
<dbReference type="Gene3D" id="2.160.20.10">
    <property type="entry name" value="Single-stranded right-handed beta-helix, Pectin lyase-like"/>
    <property type="match status" value="1"/>
</dbReference>
<comment type="caution">
    <text evidence="11">The sequence shown here is derived from an EMBL/GenBank/DDBJ whole genome shotgun (WGS) entry which is preliminary data.</text>
</comment>
<dbReference type="InterPro" id="IPR053868">
    <property type="entry name" value="Pel9A-like_beta_helix"/>
</dbReference>
<dbReference type="Pfam" id="PF13229">
    <property type="entry name" value="Beta_helix"/>
    <property type="match status" value="1"/>
</dbReference>
<evidence type="ECO:0000256" key="1">
    <source>
        <dbReference type="ARBA" id="ARBA00001913"/>
    </source>
</evidence>
<evidence type="ECO:0000256" key="2">
    <source>
        <dbReference type="ARBA" id="ARBA00004613"/>
    </source>
</evidence>
<name>A0AA37SSB6_9BACT</name>